<dbReference type="InterPro" id="IPR025558">
    <property type="entry name" value="DUF4283"/>
</dbReference>
<sequence>MRTEVPTFSLVKRVASNRIYSLPILKEDLTCLIQPIKNMNVQLLGNSHFSMNFHDKLDMKHALERCPWLVVKYALLLREIHPSNDPMAIPLGKMLIVVRIRHLSPTFMNIDVAKQIGLRIGGFLGLL</sequence>
<evidence type="ECO:0000259" key="1">
    <source>
        <dbReference type="Pfam" id="PF14111"/>
    </source>
</evidence>
<evidence type="ECO:0000313" key="2">
    <source>
        <dbReference type="EMBL" id="PIN09483.1"/>
    </source>
</evidence>
<feature type="domain" description="DUF4283" evidence="1">
    <location>
        <begin position="9"/>
        <end position="86"/>
    </location>
</feature>
<evidence type="ECO:0000313" key="3">
    <source>
        <dbReference type="Proteomes" id="UP000231279"/>
    </source>
</evidence>
<dbReference type="Pfam" id="PF14111">
    <property type="entry name" value="DUF4283"/>
    <property type="match status" value="1"/>
</dbReference>
<protein>
    <recommendedName>
        <fullName evidence="1">DUF4283 domain-containing protein</fullName>
    </recommendedName>
</protein>
<comment type="caution">
    <text evidence="2">The sequence shown here is derived from an EMBL/GenBank/DDBJ whole genome shotgun (WGS) entry which is preliminary data.</text>
</comment>
<keyword evidence="3" id="KW-1185">Reference proteome</keyword>
<organism evidence="2 3">
    <name type="scientific">Handroanthus impetiginosus</name>
    <dbReference type="NCBI Taxonomy" id="429701"/>
    <lineage>
        <taxon>Eukaryota</taxon>
        <taxon>Viridiplantae</taxon>
        <taxon>Streptophyta</taxon>
        <taxon>Embryophyta</taxon>
        <taxon>Tracheophyta</taxon>
        <taxon>Spermatophyta</taxon>
        <taxon>Magnoliopsida</taxon>
        <taxon>eudicotyledons</taxon>
        <taxon>Gunneridae</taxon>
        <taxon>Pentapetalae</taxon>
        <taxon>asterids</taxon>
        <taxon>lamiids</taxon>
        <taxon>Lamiales</taxon>
        <taxon>Bignoniaceae</taxon>
        <taxon>Crescentiina</taxon>
        <taxon>Tabebuia alliance</taxon>
        <taxon>Handroanthus</taxon>
    </lineage>
</organism>
<name>A0A2G9GW21_9LAMI</name>
<dbReference type="EMBL" id="NKXS01003528">
    <property type="protein sequence ID" value="PIN09483.1"/>
    <property type="molecule type" value="Genomic_DNA"/>
</dbReference>
<gene>
    <name evidence="2" type="ORF">CDL12_17931</name>
</gene>
<accession>A0A2G9GW21</accession>
<proteinExistence type="predicted"/>
<dbReference type="AlphaFoldDB" id="A0A2G9GW21"/>
<dbReference type="OrthoDB" id="1938170at2759"/>
<dbReference type="Proteomes" id="UP000231279">
    <property type="component" value="Unassembled WGS sequence"/>
</dbReference>
<reference evidence="3" key="1">
    <citation type="journal article" date="2018" name="Gigascience">
        <title>Genome assembly of the Pink Ipe (Handroanthus impetiginosus, Bignoniaceae), a highly valued, ecologically keystone Neotropical timber forest tree.</title>
        <authorList>
            <person name="Silva-Junior O.B."/>
            <person name="Grattapaglia D."/>
            <person name="Novaes E."/>
            <person name="Collevatti R.G."/>
        </authorList>
    </citation>
    <scope>NUCLEOTIDE SEQUENCE [LARGE SCALE GENOMIC DNA]</scope>
    <source>
        <strain evidence="3">cv. UFG-1</strain>
    </source>
</reference>